<reference evidence="5" key="2">
    <citation type="submission" date="2021-10" db="EMBL/GenBank/DDBJ databases">
        <title>Phylogenomics reveals ancestral predisposition of the termite-cultivated fungus Termitomyces towards a domesticated lifestyle.</title>
        <authorList>
            <person name="Auxier B."/>
            <person name="Grum-Grzhimaylo A."/>
            <person name="Cardenas M.E."/>
            <person name="Lodge J.D."/>
            <person name="Laessoe T."/>
            <person name="Pedersen O."/>
            <person name="Smith M.E."/>
            <person name="Kuyper T.W."/>
            <person name="Franco-Molano E.A."/>
            <person name="Baroni T.J."/>
            <person name="Aanen D.K."/>
        </authorList>
    </citation>
    <scope>NUCLEOTIDE SEQUENCE</scope>
    <source>
        <strain evidence="5">AP01</strain>
        <tissue evidence="5">Mycelium</tissue>
    </source>
</reference>
<keyword evidence="3" id="KW-0812">Transmembrane</keyword>
<keyword evidence="1" id="KW-0728">SH3 domain</keyword>
<keyword evidence="3" id="KW-0472">Membrane</keyword>
<keyword evidence="3" id="KW-1133">Transmembrane helix</keyword>
<dbReference type="Gene3D" id="2.30.30.40">
    <property type="entry name" value="SH3 Domains"/>
    <property type="match status" value="1"/>
</dbReference>
<dbReference type="EMBL" id="JABCKV010000078">
    <property type="protein sequence ID" value="KAG5644227.1"/>
    <property type="molecule type" value="Genomic_DNA"/>
</dbReference>
<dbReference type="InterPro" id="IPR035521">
    <property type="entry name" value="Fus1_SH3"/>
</dbReference>
<dbReference type="SUPFAM" id="SSF50044">
    <property type="entry name" value="SH3-domain"/>
    <property type="match status" value="1"/>
</dbReference>
<feature type="region of interest" description="Disordered" evidence="2">
    <location>
        <begin position="153"/>
        <end position="237"/>
    </location>
</feature>
<evidence type="ECO:0000313" key="5">
    <source>
        <dbReference type="EMBL" id="KAG5644227.1"/>
    </source>
</evidence>
<accession>A0A9P7GBK6</accession>
<dbReference type="CDD" id="cd11854">
    <property type="entry name" value="SH3_Fus1p"/>
    <property type="match status" value="1"/>
</dbReference>
<protein>
    <recommendedName>
        <fullName evidence="4">SH3 domain-containing protein</fullName>
    </recommendedName>
</protein>
<feature type="region of interest" description="Disordered" evidence="2">
    <location>
        <begin position="24"/>
        <end position="44"/>
    </location>
</feature>
<comment type="caution">
    <text evidence="5">The sequence shown here is derived from an EMBL/GenBank/DDBJ whole genome shotgun (WGS) entry which is preliminary data.</text>
</comment>
<reference evidence="5" key="1">
    <citation type="submission" date="2020-07" db="EMBL/GenBank/DDBJ databases">
        <authorList>
            <person name="Nieuwenhuis M."/>
            <person name="Van De Peppel L.J.J."/>
        </authorList>
    </citation>
    <scope>NUCLEOTIDE SEQUENCE</scope>
    <source>
        <strain evidence="5">AP01</strain>
        <tissue evidence="5">Mycelium</tissue>
    </source>
</reference>
<proteinExistence type="predicted"/>
<feature type="region of interest" description="Disordered" evidence="2">
    <location>
        <begin position="255"/>
        <end position="274"/>
    </location>
</feature>
<feature type="compositionally biased region" description="Polar residues" evidence="2">
    <location>
        <begin position="26"/>
        <end position="44"/>
    </location>
</feature>
<sequence length="360" mass="39145">MQRRAHGRKRLNQNNLENRATEVDAAQTSAQIAEPTPSSATFPVSLPPTSITPLAVVASLFGAAFILAIVVWRFKTYKRRNVRAAPSLGGRIAIEKEYHSEKQVDFTNISNASIYTEKPQKAALSPRSFDAYADVAWDPPTMAYDNPAASVSLPERTAAPKSKAKSPGVSLSVKTPSDVPRSPPPSYALDLVNSSANDGQSPRLVPIPPSPAITSNSPPPPTPSANRKPSFALGEQHPIPAFSPRFESFTNHDLTYPRDISESPPSDESGSSQKLPRLMSVGTTFTPTLDDELTIKLGDTVRMLEEFRDGWCLVQRVGRIDAPKGAVPRFCLQERRGVIPILPSRKFSNGSFKSSSSGWR</sequence>
<keyword evidence="6" id="KW-1185">Reference proteome</keyword>
<feature type="transmembrane region" description="Helical" evidence="3">
    <location>
        <begin position="51"/>
        <end position="74"/>
    </location>
</feature>
<dbReference type="AlphaFoldDB" id="A0A9P7GBK6"/>
<name>A0A9P7GBK6_9AGAR</name>
<organism evidence="5 6">
    <name type="scientific">Asterophora parasitica</name>
    <dbReference type="NCBI Taxonomy" id="117018"/>
    <lineage>
        <taxon>Eukaryota</taxon>
        <taxon>Fungi</taxon>
        <taxon>Dikarya</taxon>
        <taxon>Basidiomycota</taxon>
        <taxon>Agaricomycotina</taxon>
        <taxon>Agaricomycetes</taxon>
        <taxon>Agaricomycetidae</taxon>
        <taxon>Agaricales</taxon>
        <taxon>Tricholomatineae</taxon>
        <taxon>Lyophyllaceae</taxon>
        <taxon>Asterophora</taxon>
    </lineage>
</organism>
<gene>
    <name evidence="5" type="ORF">DXG03_008822</name>
</gene>
<evidence type="ECO:0000313" key="6">
    <source>
        <dbReference type="Proteomes" id="UP000775547"/>
    </source>
</evidence>
<feature type="domain" description="SH3" evidence="4">
    <location>
        <begin position="284"/>
        <end position="333"/>
    </location>
</feature>
<evidence type="ECO:0000256" key="3">
    <source>
        <dbReference type="SAM" id="Phobius"/>
    </source>
</evidence>
<feature type="compositionally biased region" description="Pro residues" evidence="2">
    <location>
        <begin position="205"/>
        <end position="223"/>
    </location>
</feature>
<dbReference type="InterPro" id="IPR001452">
    <property type="entry name" value="SH3_domain"/>
</dbReference>
<feature type="compositionally biased region" description="Low complexity" evidence="2">
    <location>
        <begin position="262"/>
        <end position="272"/>
    </location>
</feature>
<dbReference type="OrthoDB" id="5340910at2759"/>
<evidence type="ECO:0000259" key="4">
    <source>
        <dbReference type="Pfam" id="PF14604"/>
    </source>
</evidence>
<dbReference type="Pfam" id="PF14604">
    <property type="entry name" value="SH3_9"/>
    <property type="match status" value="1"/>
</dbReference>
<evidence type="ECO:0000256" key="1">
    <source>
        <dbReference type="ARBA" id="ARBA00022443"/>
    </source>
</evidence>
<dbReference type="Proteomes" id="UP000775547">
    <property type="component" value="Unassembled WGS sequence"/>
</dbReference>
<dbReference type="InterPro" id="IPR036028">
    <property type="entry name" value="SH3-like_dom_sf"/>
</dbReference>
<evidence type="ECO:0000256" key="2">
    <source>
        <dbReference type="SAM" id="MobiDB-lite"/>
    </source>
</evidence>